<reference evidence="5 6" key="1">
    <citation type="submission" date="2019-02" db="EMBL/GenBank/DDBJ databases">
        <title>Deep-cultivation of Planctomycetes and their phenomic and genomic characterization uncovers novel biology.</title>
        <authorList>
            <person name="Wiegand S."/>
            <person name="Jogler M."/>
            <person name="Boedeker C."/>
            <person name="Pinto D."/>
            <person name="Vollmers J."/>
            <person name="Rivas-Marin E."/>
            <person name="Kohn T."/>
            <person name="Peeters S.H."/>
            <person name="Heuer A."/>
            <person name="Rast P."/>
            <person name="Oberbeckmann S."/>
            <person name="Bunk B."/>
            <person name="Jeske O."/>
            <person name="Meyerdierks A."/>
            <person name="Storesund J.E."/>
            <person name="Kallscheuer N."/>
            <person name="Luecker S."/>
            <person name="Lage O.M."/>
            <person name="Pohl T."/>
            <person name="Merkel B.J."/>
            <person name="Hornburger P."/>
            <person name="Mueller R.-W."/>
            <person name="Bruemmer F."/>
            <person name="Labrenz M."/>
            <person name="Spormann A.M."/>
            <person name="Op Den Camp H."/>
            <person name="Overmann J."/>
            <person name="Amann R."/>
            <person name="Jetten M.S.M."/>
            <person name="Mascher T."/>
            <person name="Medema M.H."/>
            <person name="Devos D.P."/>
            <person name="Kaster A.-K."/>
            <person name="Ovreas L."/>
            <person name="Rohde M."/>
            <person name="Galperin M.Y."/>
            <person name="Jogler C."/>
        </authorList>
    </citation>
    <scope>NUCLEOTIDE SEQUENCE [LARGE SCALE GENOMIC DNA]</scope>
    <source>
        <strain evidence="5 6">V7</strain>
    </source>
</reference>
<protein>
    <submittedName>
        <fullName evidence="5">DNA polymerase III PolC-type</fullName>
        <ecNumber evidence="5">2.7.7.7</ecNumber>
    </submittedName>
</protein>
<dbReference type="Gene3D" id="3.40.50.10190">
    <property type="entry name" value="BRCT domain"/>
    <property type="match status" value="1"/>
</dbReference>
<dbReference type="InterPro" id="IPR013520">
    <property type="entry name" value="Ribonucl_H"/>
</dbReference>
<gene>
    <name evidence="5" type="primary">polC_1</name>
    <name evidence="5" type="ORF">V7x_35050</name>
</gene>
<proteinExistence type="predicted"/>
<evidence type="ECO:0000313" key="5">
    <source>
        <dbReference type="EMBL" id="TWU61816.1"/>
    </source>
</evidence>
<dbReference type="SMART" id="SM00479">
    <property type="entry name" value="EXOIII"/>
    <property type="match status" value="1"/>
</dbReference>
<dbReference type="GO" id="GO:0008408">
    <property type="term" value="F:3'-5' exonuclease activity"/>
    <property type="evidence" value="ECO:0007669"/>
    <property type="project" value="TreeGrafter"/>
</dbReference>
<dbReference type="Pfam" id="PF00929">
    <property type="entry name" value="RNase_T"/>
    <property type="match status" value="1"/>
</dbReference>
<comment type="caution">
    <text evidence="5">The sequence shown here is derived from an EMBL/GenBank/DDBJ whole genome shotgun (WGS) entry which is preliminary data.</text>
</comment>
<evidence type="ECO:0000256" key="1">
    <source>
        <dbReference type="ARBA" id="ARBA00025483"/>
    </source>
</evidence>
<dbReference type="GO" id="GO:0003676">
    <property type="term" value="F:nucleic acid binding"/>
    <property type="evidence" value="ECO:0007669"/>
    <property type="project" value="InterPro"/>
</dbReference>
<feature type="region of interest" description="Disordered" evidence="3">
    <location>
        <begin position="216"/>
        <end position="254"/>
    </location>
</feature>
<dbReference type="GO" id="GO:0005829">
    <property type="term" value="C:cytosol"/>
    <property type="evidence" value="ECO:0007669"/>
    <property type="project" value="TreeGrafter"/>
</dbReference>
<dbReference type="SUPFAM" id="SSF52113">
    <property type="entry name" value="BRCT domain"/>
    <property type="match status" value="1"/>
</dbReference>
<dbReference type="EMBL" id="SJPZ01000002">
    <property type="protein sequence ID" value="TWU61816.1"/>
    <property type="molecule type" value="Genomic_DNA"/>
</dbReference>
<accession>A0A5C6FMP3</accession>
<comment type="function">
    <text evidence="1">DNA polymerase III is a complex, multichain enzyme responsible for most of the replicative synthesis in bacteria. The epsilon subunit contain the editing function and is a proofreading 3'-5' exonuclease.</text>
</comment>
<dbReference type="InterPro" id="IPR012337">
    <property type="entry name" value="RNaseH-like_sf"/>
</dbReference>
<dbReference type="EC" id="2.7.7.7" evidence="5"/>
<keyword evidence="5" id="KW-0808">Transferase</keyword>
<sequence>MRAGGNFPMAVAIVFKCHRRFAWTTAGSRMDFTAIDFETASHRKDSACQLAAVRVSEGKIIDSANWLIRPVPAYFNPSNIRIHGITPDQVADERTFGQLWPDIQPWLEDQILVAHNAAFDIGVLRACLQQHRCEIPELSFTCTRAIAKRTWPDRRRYGLKPLATWLGVDFRHHDALEDSVACAKILLAAGISRKAESVADLESRLGLARGGAGPWGYRGATTQRRRRRSRQASQANDAALSTPTPSHSEPEDTPGVDFQRLLIRAQFIQPLAGQRIVFTGRLRVLQREQAERLACESGGQCQGNVNGKTSLLVRGCPDERTAAAGRTESVKEQTARQRRAAGQNIRVLDEKEFLGLILGTDTVGQWVGEESDQP</sequence>
<keyword evidence="5" id="KW-0548">Nucleotidyltransferase</keyword>
<dbReference type="FunFam" id="3.30.420.10:FF:000045">
    <property type="entry name" value="3'-5' exonuclease DinG"/>
    <property type="match status" value="1"/>
</dbReference>
<dbReference type="InterPro" id="IPR036420">
    <property type="entry name" value="BRCT_dom_sf"/>
</dbReference>
<dbReference type="PANTHER" id="PTHR30231">
    <property type="entry name" value="DNA POLYMERASE III SUBUNIT EPSILON"/>
    <property type="match status" value="1"/>
</dbReference>
<dbReference type="SUPFAM" id="SSF53098">
    <property type="entry name" value="Ribonuclease H-like"/>
    <property type="match status" value="1"/>
</dbReference>
<dbReference type="InterPro" id="IPR036397">
    <property type="entry name" value="RNaseH_sf"/>
</dbReference>
<name>A0A5C6FMP3_9PLAN</name>
<evidence type="ECO:0000256" key="2">
    <source>
        <dbReference type="ARBA" id="ARBA00026073"/>
    </source>
</evidence>
<evidence type="ECO:0000256" key="3">
    <source>
        <dbReference type="SAM" id="MobiDB-lite"/>
    </source>
</evidence>
<dbReference type="CDD" id="cd06130">
    <property type="entry name" value="DNA_pol_III_epsilon_like"/>
    <property type="match status" value="1"/>
</dbReference>
<dbReference type="CDD" id="cd17748">
    <property type="entry name" value="BRCT_DNA_ligase_like"/>
    <property type="match status" value="1"/>
</dbReference>
<dbReference type="AlphaFoldDB" id="A0A5C6FMP3"/>
<evidence type="ECO:0000313" key="6">
    <source>
        <dbReference type="Proteomes" id="UP000316476"/>
    </source>
</evidence>
<evidence type="ECO:0000259" key="4">
    <source>
        <dbReference type="SMART" id="SM00479"/>
    </source>
</evidence>
<dbReference type="Gene3D" id="3.30.420.10">
    <property type="entry name" value="Ribonuclease H-like superfamily/Ribonuclease H"/>
    <property type="match status" value="1"/>
</dbReference>
<feature type="domain" description="Exonuclease" evidence="4">
    <location>
        <begin position="31"/>
        <end position="195"/>
    </location>
</feature>
<dbReference type="PANTHER" id="PTHR30231:SF42">
    <property type="entry name" value="EXONUCLEASE"/>
    <property type="match status" value="1"/>
</dbReference>
<dbReference type="GO" id="GO:0003887">
    <property type="term" value="F:DNA-directed DNA polymerase activity"/>
    <property type="evidence" value="ECO:0007669"/>
    <property type="project" value="UniProtKB-EC"/>
</dbReference>
<dbReference type="Proteomes" id="UP000316476">
    <property type="component" value="Unassembled WGS sequence"/>
</dbReference>
<organism evidence="5 6">
    <name type="scientific">Crateriforma conspicua</name>
    <dbReference type="NCBI Taxonomy" id="2527996"/>
    <lineage>
        <taxon>Bacteria</taxon>
        <taxon>Pseudomonadati</taxon>
        <taxon>Planctomycetota</taxon>
        <taxon>Planctomycetia</taxon>
        <taxon>Planctomycetales</taxon>
        <taxon>Planctomycetaceae</taxon>
        <taxon>Crateriforma</taxon>
    </lineage>
</organism>
<comment type="subunit">
    <text evidence="2">DNA polymerase III contains a core (composed of alpha, epsilon and theta chains) that associates with a tau subunit. This core dimerizes to form the POLIII' complex. PolIII' associates with the gamma complex (composed of gamma, delta, delta', psi and chi chains) and with the beta chain to form the complete DNA polymerase III complex.</text>
</comment>